<evidence type="ECO:0000313" key="3">
    <source>
        <dbReference type="Proteomes" id="UP000007039"/>
    </source>
</evidence>
<dbReference type="STRING" id="768670.Calni_1990"/>
<reference evidence="2 3" key="2">
    <citation type="journal article" date="2011" name="Stand. Genomic Sci.">
        <title>Complete genome sequence of Calditerrivibrio nitroreducens type strain (Yu37-1).</title>
        <authorList>
            <person name="Pitluck S."/>
            <person name="Sikorski J."/>
            <person name="Zeytun A."/>
            <person name="Lapidus A."/>
            <person name="Nolan M."/>
            <person name="Lucas S."/>
            <person name="Hammon N."/>
            <person name="Deshpande S."/>
            <person name="Cheng J.F."/>
            <person name="Tapia R."/>
            <person name="Han C."/>
            <person name="Goodwin L."/>
            <person name="Liolios K."/>
            <person name="Pagani I."/>
            <person name="Ivanova N."/>
            <person name="Mavromatis K."/>
            <person name="Pati A."/>
            <person name="Chen A."/>
            <person name="Palaniappan K."/>
            <person name="Hauser L."/>
            <person name="Chang Y.J."/>
            <person name="Jeffries C.D."/>
            <person name="Detter J.C."/>
            <person name="Brambilla E."/>
            <person name="Djao O.D."/>
            <person name="Rohde M."/>
            <person name="Spring S."/>
            <person name="Goker M."/>
            <person name="Woyke T."/>
            <person name="Bristow J."/>
            <person name="Eisen J.A."/>
            <person name="Markowitz V."/>
            <person name="Hugenholtz P."/>
            <person name="Kyrpides N.C."/>
            <person name="Klenk H.P."/>
            <person name="Land M."/>
        </authorList>
    </citation>
    <scope>NUCLEOTIDE SEQUENCE [LARGE SCALE GENOMIC DNA]</scope>
    <source>
        <strain evidence="3">DSM 19672 / NBRC 101217 / Yu37-1</strain>
    </source>
</reference>
<accession>E4THF0</accession>
<dbReference type="InterPro" id="IPR013216">
    <property type="entry name" value="Methyltransf_11"/>
</dbReference>
<dbReference type="GO" id="GO:0008757">
    <property type="term" value="F:S-adenosylmethionine-dependent methyltransferase activity"/>
    <property type="evidence" value="ECO:0007669"/>
    <property type="project" value="InterPro"/>
</dbReference>
<evidence type="ECO:0000259" key="1">
    <source>
        <dbReference type="Pfam" id="PF08241"/>
    </source>
</evidence>
<reference key="1">
    <citation type="submission" date="2010-11" db="EMBL/GenBank/DDBJ databases">
        <title>The complete genome of chromosome of Calditerrivibrio nitroreducens DSM 19672.</title>
        <authorList>
            <consortium name="US DOE Joint Genome Institute (JGI-PGF)"/>
            <person name="Lucas S."/>
            <person name="Copeland A."/>
            <person name="Lapidus A."/>
            <person name="Bruce D."/>
            <person name="Goodwin L."/>
            <person name="Pitluck S."/>
            <person name="Kyrpides N."/>
            <person name="Mavromatis K."/>
            <person name="Ivanova N."/>
            <person name="Mikhailova N."/>
            <person name="Zeytun A."/>
            <person name="Brettin T."/>
            <person name="Detter J.C."/>
            <person name="Tapia R."/>
            <person name="Han C."/>
            <person name="Land M."/>
            <person name="Hauser L."/>
            <person name="Markowitz V."/>
            <person name="Cheng J.-F."/>
            <person name="Hugenholtz P."/>
            <person name="Woyke T."/>
            <person name="Wu D."/>
            <person name="Spring S."/>
            <person name="Schroeder M."/>
            <person name="Brambilla E."/>
            <person name="Klenk H.-P."/>
            <person name="Eisen J.A."/>
        </authorList>
    </citation>
    <scope>NUCLEOTIDE SEQUENCE [LARGE SCALE GENOMIC DNA]</scope>
    <source>
        <strain>DSM 19672</strain>
    </source>
</reference>
<sequence length="228" mass="26762">MKNNFYKILSEYYDEIFPFEEDTYNFLKSFTNKSDKVLDIGSATGSYVKRFNNDGIQAYGIENSLDFNKYYNLIISDMHHLPFRPESFDFIFSIGNTLAHAKSRSDFANIIDYVMKLLKPKGKFLFQILNYDRILDNNINRLPDIKTDNVTFERYYSYENPSKIEFIGVIKNGTQTFESKTTLIPITFEEVKWVAGKVKTNFAQFFGDFKGKKYFKPDSFMLIAVFNK</sequence>
<dbReference type="Gene3D" id="2.20.25.110">
    <property type="entry name" value="S-adenosyl-L-methionine-dependent methyltransferases"/>
    <property type="match status" value="1"/>
</dbReference>
<dbReference type="GO" id="GO:0032259">
    <property type="term" value="P:methylation"/>
    <property type="evidence" value="ECO:0007669"/>
    <property type="project" value="UniProtKB-KW"/>
</dbReference>
<dbReference type="HOGENOM" id="CLU_069129_8_2_0"/>
<evidence type="ECO:0000313" key="2">
    <source>
        <dbReference type="EMBL" id="ADR19885.1"/>
    </source>
</evidence>
<dbReference type="EMBL" id="CP002347">
    <property type="protein sequence ID" value="ADR19885.1"/>
    <property type="molecule type" value="Genomic_DNA"/>
</dbReference>
<feature type="domain" description="Methyltransferase type 11" evidence="1">
    <location>
        <begin position="38"/>
        <end position="126"/>
    </location>
</feature>
<dbReference type="AlphaFoldDB" id="E4THF0"/>
<dbReference type="SUPFAM" id="SSF53335">
    <property type="entry name" value="S-adenosyl-L-methionine-dependent methyltransferases"/>
    <property type="match status" value="1"/>
</dbReference>
<keyword evidence="2" id="KW-0489">Methyltransferase</keyword>
<name>E4THF0_CALNY</name>
<dbReference type="Pfam" id="PF08241">
    <property type="entry name" value="Methyltransf_11"/>
    <property type="match status" value="1"/>
</dbReference>
<dbReference type="InterPro" id="IPR029063">
    <property type="entry name" value="SAM-dependent_MTases_sf"/>
</dbReference>
<protein>
    <submittedName>
        <fullName evidence="2">Methyltransferase type 11</fullName>
    </submittedName>
</protein>
<dbReference type="Proteomes" id="UP000007039">
    <property type="component" value="Chromosome"/>
</dbReference>
<gene>
    <name evidence="2" type="ordered locus">Calni_1990</name>
</gene>
<proteinExistence type="predicted"/>
<dbReference type="RefSeq" id="WP_013452092.1">
    <property type="nucleotide sequence ID" value="NC_014758.1"/>
</dbReference>
<keyword evidence="2" id="KW-0808">Transferase</keyword>
<dbReference type="CDD" id="cd02440">
    <property type="entry name" value="AdoMet_MTases"/>
    <property type="match status" value="1"/>
</dbReference>
<dbReference type="Gene3D" id="3.40.50.150">
    <property type="entry name" value="Vaccinia Virus protein VP39"/>
    <property type="match status" value="1"/>
</dbReference>
<keyword evidence="3" id="KW-1185">Reference proteome</keyword>
<organism evidence="2 3">
    <name type="scientific">Calditerrivibrio nitroreducens (strain DSM 19672 / NBRC 101217 / Yu37-1)</name>
    <dbReference type="NCBI Taxonomy" id="768670"/>
    <lineage>
        <taxon>Bacteria</taxon>
        <taxon>Pseudomonadati</taxon>
        <taxon>Deferribacterota</taxon>
        <taxon>Deferribacteres</taxon>
        <taxon>Deferribacterales</taxon>
        <taxon>Calditerrivibrionaceae</taxon>
    </lineage>
</organism>
<dbReference type="eggNOG" id="COG0500">
    <property type="taxonomic scope" value="Bacteria"/>
</dbReference>
<dbReference type="KEGG" id="cni:Calni_1990"/>